<proteinExistence type="inferred from homology"/>
<sequence length="303" mass="32276">MSLTRNDVVGIFPPLFSPFTADGDLDRAAFIEDIEYQLQHPVTGLVVGGSTGEGHALTGEELTELTKIAVEHVKGRIPIVTGIITTTTRDAVARGRAAREVGAAGVMVTPPIYQSPSFDGMIDFYDRIHKDTELPVIIYNVLSHAPVTPAITQKLAEIGAIIATKESVGGSFATLSELLDTVADQISVTWAQDHLLYPGLALGATGSISGTGAMFPGESIAMLEAIKRNDYDEAKRIHFALAPLTRAVMNGKNWPAWIKAVATEQGRQVGPARLPFVPLNDEELQAVKSGLEIVKTALAPATV</sequence>
<dbReference type="PANTHER" id="PTHR12128">
    <property type="entry name" value="DIHYDRODIPICOLINATE SYNTHASE"/>
    <property type="match status" value="1"/>
</dbReference>
<dbReference type="AlphaFoldDB" id="A0A239N153"/>
<dbReference type="EMBL" id="FZOW01000025">
    <property type="protein sequence ID" value="SNT47896.1"/>
    <property type="molecule type" value="Genomic_DNA"/>
</dbReference>
<dbReference type="Gene3D" id="3.20.20.70">
    <property type="entry name" value="Aldolase class I"/>
    <property type="match status" value="1"/>
</dbReference>
<name>A0A239N153_9NOCA</name>
<evidence type="ECO:0000256" key="3">
    <source>
        <dbReference type="ARBA" id="ARBA00023270"/>
    </source>
</evidence>
<evidence type="ECO:0000256" key="6">
    <source>
        <dbReference type="PIRSR" id="PIRSR001365-2"/>
    </source>
</evidence>
<dbReference type="RefSeq" id="WP_089252114.1">
    <property type="nucleotide sequence ID" value="NZ_FZOW01000025.1"/>
</dbReference>
<reference evidence="9" key="1">
    <citation type="submission" date="2017-06" db="EMBL/GenBank/DDBJ databases">
        <authorList>
            <person name="Varghese N."/>
            <person name="Submissions S."/>
        </authorList>
    </citation>
    <scope>NUCLEOTIDE SEQUENCE [LARGE SCALE GENOMIC DNA]</scope>
    <source>
        <strain evidence="9">JCM 23211</strain>
    </source>
</reference>
<dbReference type="PANTHER" id="PTHR12128:SF66">
    <property type="entry name" value="4-HYDROXY-2-OXOGLUTARATE ALDOLASE, MITOCHONDRIAL"/>
    <property type="match status" value="1"/>
</dbReference>
<protein>
    <submittedName>
        <fullName evidence="7">4-hydroxy-tetrahydrodipicolinate synthase</fullName>
    </submittedName>
</protein>
<dbReference type="PIRSF" id="PIRSF001365">
    <property type="entry name" value="DHDPS"/>
    <property type="match status" value="1"/>
</dbReference>
<evidence type="ECO:0000313" key="7">
    <source>
        <dbReference type="EMBL" id="SNT47879.1"/>
    </source>
</evidence>
<evidence type="ECO:0000256" key="2">
    <source>
        <dbReference type="ARBA" id="ARBA00023239"/>
    </source>
</evidence>
<dbReference type="Proteomes" id="UP000198327">
    <property type="component" value="Unassembled WGS sequence"/>
</dbReference>
<organism evidence="7 9">
    <name type="scientific">Rhodococcoides kyotonense</name>
    <dbReference type="NCBI Taxonomy" id="398843"/>
    <lineage>
        <taxon>Bacteria</taxon>
        <taxon>Bacillati</taxon>
        <taxon>Actinomycetota</taxon>
        <taxon>Actinomycetes</taxon>
        <taxon>Mycobacteriales</taxon>
        <taxon>Nocardiaceae</taxon>
        <taxon>Rhodococcoides</taxon>
    </lineage>
</organism>
<dbReference type="EMBL" id="FZOW01000025">
    <property type="protein sequence ID" value="SNT47879.1"/>
    <property type="molecule type" value="Genomic_DNA"/>
</dbReference>
<evidence type="ECO:0000256" key="4">
    <source>
        <dbReference type="PIRNR" id="PIRNR001365"/>
    </source>
</evidence>
<dbReference type="InterPro" id="IPR002220">
    <property type="entry name" value="DapA-like"/>
</dbReference>
<dbReference type="CDD" id="cd00408">
    <property type="entry name" value="DHDPS-like"/>
    <property type="match status" value="1"/>
</dbReference>
<comment type="similarity">
    <text evidence="1 4">Belongs to the DapA family.</text>
</comment>
<accession>A0A239N153</accession>
<evidence type="ECO:0000313" key="9">
    <source>
        <dbReference type="Proteomes" id="UP000198327"/>
    </source>
</evidence>
<dbReference type="GO" id="GO:0008840">
    <property type="term" value="F:4-hydroxy-tetrahydrodipicolinate synthase activity"/>
    <property type="evidence" value="ECO:0007669"/>
    <property type="project" value="TreeGrafter"/>
</dbReference>
<dbReference type="InterPro" id="IPR013785">
    <property type="entry name" value="Aldolase_TIM"/>
</dbReference>
<evidence type="ECO:0000313" key="8">
    <source>
        <dbReference type="EMBL" id="SNT47896.1"/>
    </source>
</evidence>
<dbReference type="SMART" id="SM01130">
    <property type="entry name" value="DHDPS"/>
    <property type="match status" value="1"/>
</dbReference>
<reference evidence="7" key="2">
    <citation type="submission" date="2017-06" db="EMBL/GenBank/DDBJ databases">
        <authorList>
            <person name="Kim H.J."/>
            <person name="Triplett B.A."/>
        </authorList>
    </citation>
    <scope>NUCLEOTIDE SEQUENCE [LARGE SCALE GENOMIC DNA]</scope>
    <source>
        <strain evidence="7">JCM 23211</strain>
    </source>
</reference>
<dbReference type="OrthoDB" id="9778880at2"/>
<feature type="binding site" evidence="6">
    <location>
        <position position="208"/>
    </location>
    <ligand>
        <name>pyruvate</name>
        <dbReference type="ChEBI" id="CHEBI:15361"/>
    </ligand>
</feature>
<feature type="active site" description="Proton donor/acceptor" evidence="5">
    <location>
        <position position="139"/>
    </location>
</feature>
<dbReference type="SUPFAM" id="SSF51569">
    <property type="entry name" value="Aldolase"/>
    <property type="match status" value="1"/>
</dbReference>
<feature type="binding site" evidence="6">
    <location>
        <position position="51"/>
    </location>
    <ligand>
        <name>pyruvate</name>
        <dbReference type="ChEBI" id="CHEBI:15361"/>
    </ligand>
</feature>
<evidence type="ECO:0000256" key="1">
    <source>
        <dbReference type="ARBA" id="ARBA00007592"/>
    </source>
</evidence>
<keyword evidence="2 4" id="KW-0456">Lyase</keyword>
<keyword evidence="3" id="KW-0704">Schiff base</keyword>
<dbReference type="Pfam" id="PF00701">
    <property type="entry name" value="DHDPS"/>
    <property type="match status" value="1"/>
</dbReference>
<evidence type="ECO:0000256" key="5">
    <source>
        <dbReference type="PIRSR" id="PIRSR001365-1"/>
    </source>
</evidence>
<keyword evidence="9" id="KW-1185">Reference proteome</keyword>
<feature type="active site" description="Schiff-base intermediate with substrate" evidence="5">
    <location>
        <position position="165"/>
    </location>
</feature>
<dbReference type="PRINTS" id="PR00146">
    <property type="entry name" value="DHPICSNTHASE"/>
</dbReference>
<gene>
    <name evidence="7" type="ORF">SAMN05421642_12522</name>
    <name evidence="8" type="ORF">SAMN05421642_12524</name>
</gene>
<dbReference type="InterPro" id="IPR020624">
    <property type="entry name" value="Schiff_base-form_aldolases_CS"/>
</dbReference>
<dbReference type="PROSITE" id="PS00665">
    <property type="entry name" value="DHDPS_1"/>
    <property type="match status" value="1"/>
</dbReference>